<name>A0A7J0ECF4_9ERIC</name>
<organism evidence="1 2">
    <name type="scientific">Actinidia rufa</name>
    <dbReference type="NCBI Taxonomy" id="165716"/>
    <lineage>
        <taxon>Eukaryota</taxon>
        <taxon>Viridiplantae</taxon>
        <taxon>Streptophyta</taxon>
        <taxon>Embryophyta</taxon>
        <taxon>Tracheophyta</taxon>
        <taxon>Spermatophyta</taxon>
        <taxon>Magnoliopsida</taxon>
        <taxon>eudicotyledons</taxon>
        <taxon>Gunneridae</taxon>
        <taxon>Pentapetalae</taxon>
        <taxon>asterids</taxon>
        <taxon>Ericales</taxon>
        <taxon>Actinidiaceae</taxon>
        <taxon>Actinidia</taxon>
    </lineage>
</organism>
<gene>
    <name evidence="1" type="ORF">Acr_03g0009270</name>
</gene>
<proteinExistence type="predicted"/>
<dbReference type="AlphaFoldDB" id="A0A7J0ECF4"/>
<accession>A0A7J0ECF4</accession>
<evidence type="ECO:0000313" key="1">
    <source>
        <dbReference type="EMBL" id="GFY84153.1"/>
    </source>
</evidence>
<evidence type="ECO:0000313" key="2">
    <source>
        <dbReference type="Proteomes" id="UP000585474"/>
    </source>
</evidence>
<dbReference type="EMBL" id="BJWL01000003">
    <property type="protein sequence ID" value="GFY84153.1"/>
    <property type="molecule type" value="Genomic_DNA"/>
</dbReference>
<comment type="caution">
    <text evidence="1">The sequence shown here is derived from an EMBL/GenBank/DDBJ whole genome shotgun (WGS) entry which is preliminary data.</text>
</comment>
<reference evidence="1 2" key="1">
    <citation type="submission" date="2019-07" db="EMBL/GenBank/DDBJ databases">
        <title>De Novo Assembly of kiwifruit Actinidia rufa.</title>
        <authorList>
            <person name="Sugita-Konishi S."/>
            <person name="Sato K."/>
            <person name="Mori E."/>
            <person name="Abe Y."/>
            <person name="Kisaki G."/>
            <person name="Hamano K."/>
            <person name="Suezawa K."/>
            <person name="Otani M."/>
            <person name="Fukuda T."/>
            <person name="Manabe T."/>
            <person name="Gomi K."/>
            <person name="Tabuchi M."/>
            <person name="Akimitsu K."/>
            <person name="Kataoka I."/>
        </authorList>
    </citation>
    <scope>NUCLEOTIDE SEQUENCE [LARGE SCALE GENOMIC DNA]</scope>
    <source>
        <strain evidence="2">cv. Fuchu</strain>
    </source>
</reference>
<dbReference type="OrthoDB" id="826428at2759"/>
<dbReference type="Proteomes" id="UP000585474">
    <property type="component" value="Unassembled WGS sequence"/>
</dbReference>
<sequence length="253" mass="27981">MNIDPLGTNFEGIRVAKFSEIIELDNTKRNKSSLDDDWEEIVSMLHKEQELRLSAIAGHEQMSDSTVQICLPDEVSLITADNLPIPLKPPNLQQEKRAEFEYSLPDEETLNAFDDMIIPQHILCASLGNSIKDGLPPSNVPIDILEKLQAQNFMHCNARSTLPGYCNALTLGNSYHNQQFELSYTERQVGIGSWVGEALRGSDWLFLRGGGWAEVAAEAGREGTMVKWTSMGVGLEVAEDFCSGGLWLKVVAG</sequence>
<keyword evidence="2" id="KW-1185">Reference proteome</keyword>
<protein>
    <submittedName>
        <fullName evidence="1">Uncharacterized protein</fullName>
    </submittedName>
</protein>